<name>A0A7K0DLQ3_9NOCA</name>
<dbReference type="AlphaFoldDB" id="A0A7K0DLQ3"/>
<keyword evidence="4" id="KW-1185">Reference proteome</keyword>
<dbReference type="Proteomes" id="UP000431401">
    <property type="component" value="Unassembled WGS sequence"/>
</dbReference>
<evidence type="ECO:0000313" key="3">
    <source>
        <dbReference type="EMBL" id="MQY26599.1"/>
    </source>
</evidence>
<reference evidence="3 4" key="1">
    <citation type="submission" date="2019-10" db="EMBL/GenBank/DDBJ databases">
        <title>Nocardia macrotermitis sp. nov. and Nocardia aurantia sp. nov., isolated from the gut of fungus growing-termite Macrotermes natalensis.</title>
        <authorList>
            <person name="Benndorf R."/>
            <person name="Schwitalla J."/>
            <person name="Martin K."/>
            <person name="De Beer W."/>
            <person name="Kaster A.-K."/>
            <person name="Vollmers J."/>
            <person name="Poulsen M."/>
            <person name="Beemelmanns C."/>
        </authorList>
    </citation>
    <scope>NUCLEOTIDE SEQUENCE [LARGE SCALE GENOMIC DNA]</scope>
    <source>
        <strain evidence="3 4">RB56</strain>
    </source>
</reference>
<feature type="domain" description="Zinc-ribbon 15" evidence="2">
    <location>
        <begin position="19"/>
        <end position="62"/>
    </location>
</feature>
<evidence type="ECO:0000259" key="2">
    <source>
        <dbReference type="Pfam" id="PF17032"/>
    </source>
</evidence>
<proteinExistence type="predicted"/>
<feature type="compositionally biased region" description="Low complexity" evidence="1">
    <location>
        <begin position="120"/>
        <end position="132"/>
    </location>
</feature>
<dbReference type="InterPro" id="IPR031493">
    <property type="entry name" value="Zinc_ribbon_15"/>
</dbReference>
<accession>A0A7K0DLQ3</accession>
<evidence type="ECO:0000256" key="1">
    <source>
        <dbReference type="SAM" id="MobiDB-lite"/>
    </source>
</evidence>
<organism evidence="3 4">
    <name type="scientific">Nocardia aurantia</name>
    <dbReference type="NCBI Taxonomy" id="2585199"/>
    <lineage>
        <taxon>Bacteria</taxon>
        <taxon>Bacillati</taxon>
        <taxon>Actinomycetota</taxon>
        <taxon>Actinomycetes</taxon>
        <taxon>Mycobacteriales</taxon>
        <taxon>Nocardiaceae</taxon>
        <taxon>Nocardia</taxon>
    </lineage>
</organism>
<dbReference type="OrthoDB" id="4272428at2"/>
<sequence length="140" mass="15822">MLIWGWRRSVTQLAIITLVCGNCHNPSAHTLRKVVTWFTLFFIPLIPLSTKHTLQCTFCGAGSDVPKERVPEMLALAQGVPPQQQAPQQQWGAPAPAMSQPNLPLQQPMPQQQPYPSPGYPQQQQPYQQQQQPPYPYPQR</sequence>
<protein>
    <recommendedName>
        <fullName evidence="2">Zinc-ribbon 15 domain-containing protein</fullName>
    </recommendedName>
</protein>
<dbReference type="Pfam" id="PF17032">
    <property type="entry name" value="Zn_ribbon_15"/>
    <property type="match status" value="1"/>
</dbReference>
<dbReference type="RefSeq" id="WP_153340924.1">
    <property type="nucleotide sequence ID" value="NZ_WEGI01000004.1"/>
</dbReference>
<feature type="compositionally biased region" description="Low complexity" evidence="1">
    <location>
        <begin position="79"/>
        <end position="110"/>
    </location>
</feature>
<dbReference type="EMBL" id="WEGI01000004">
    <property type="protein sequence ID" value="MQY26599.1"/>
    <property type="molecule type" value="Genomic_DNA"/>
</dbReference>
<comment type="caution">
    <text evidence="3">The sequence shown here is derived from an EMBL/GenBank/DDBJ whole genome shotgun (WGS) entry which is preliminary data.</text>
</comment>
<evidence type="ECO:0000313" key="4">
    <source>
        <dbReference type="Proteomes" id="UP000431401"/>
    </source>
</evidence>
<dbReference type="PANTHER" id="PTHR28139:SF1">
    <property type="entry name" value="UPF0768 PROTEIN YBL029C-A"/>
    <property type="match status" value="1"/>
</dbReference>
<dbReference type="PANTHER" id="PTHR28139">
    <property type="entry name" value="UPF0768 PROTEIN YBL029C-A"/>
    <property type="match status" value="1"/>
</dbReference>
<feature type="region of interest" description="Disordered" evidence="1">
    <location>
        <begin position="79"/>
        <end position="140"/>
    </location>
</feature>
<gene>
    <name evidence="3" type="ORF">NRB56_21700</name>
</gene>